<keyword evidence="3" id="KW-1003">Cell membrane</keyword>
<evidence type="ECO:0000256" key="8">
    <source>
        <dbReference type="SAM" id="Phobius"/>
    </source>
</evidence>
<dbReference type="GO" id="GO:0015820">
    <property type="term" value="P:L-leucine transport"/>
    <property type="evidence" value="ECO:0007669"/>
    <property type="project" value="TreeGrafter"/>
</dbReference>
<dbReference type="Pfam" id="PF05525">
    <property type="entry name" value="Branch_AA_trans"/>
    <property type="match status" value="1"/>
</dbReference>
<gene>
    <name evidence="9" type="ORF">S01H4_07154</name>
</gene>
<dbReference type="PANTHER" id="PTHR30588">
    <property type="entry name" value="BRANCHED-CHAIN AMINO ACID TRANSPORT SYSTEM 2 CARRIER PROTEIN"/>
    <property type="match status" value="1"/>
</dbReference>
<evidence type="ECO:0000256" key="2">
    <source>
        <dbReference type="ARBA" id="ARBA00022448"/>
    </source>
</evidence>
<name>X0ZGV1_9ZZZZ</name>
<evidence type="ECO:0000313" key="9">
    <source>
        <dbReference type="EMBL" id="GAG59573.1"/>
    </source>
</evidence>
<feature type="transmembrane region" description="Helical" evidence="8">
    <location>
        <begin position="43"/>
        <end position="62"/>
    </location>
</feature>
<evidence type="ECO:0000256" key="6">
    <source>
        <dbReference type="ARBA" id="ARBA00022989"/>
    </source>
</evidence>
<evidence type="ECO:0008006" key="10">
    <source>
        <dbReference type="Google" id="ProtNLM"/>
    </source>
</evidence>
<dbReference type="GO" id="GO:0015188">
    <property type="term" value="F:L-isoleucine transmembrane transporter activity"/>
    <property type="evidence" value="ECO:0007669"/>
    <property type="project" value="TreeGrafter"/>
</dbReference>
<evidence type="ECO:0000256" key="3">
    <source>
        <dbReference type="ARBA" id="ARBA00022475"/>
    </source>
</evidence>
<dbReference type="EMBL" id="BART01002308">
    <property type="protein sequence ID" value="GAG59573.1"/>
    <property type="molecule type" value="Genomic_DNA"/>
</dbReference>
<keyword evidence="7 8" id="KW-0472">Membrane</keyword>
<feature type="non-terminal residue" evidence="9">
    <location>
        <position position="204"/>
    </location>
</feature>
<sequence>MSKKNLLPISVLIVISGAMFSSHFGVGDLIFPPILGRGAGTSWFTAALGYLIVNSIGVWLAYMACAHQNQSLTGIASKTLGNFFGKIYTAIPILIVVFFILPRVSSATHEMAILPLLPTVPLWLTLAVFFLICFYVAYTRATVIDKLGKILAPILILFVVILAVKGIASPLSAPQAPTSTNILSTGMLEAYNTMNAIAALLFGG</sequence>
<protein>
    <recommendedName>
        <fullName evidence="10">Branched-chain amino acid transport system carrier protein</fullName>
    </recommendedName>
</protein>
<dbReference type="GO" id="GO:0005886">
    <property type="term" value="C:plasma membrane"/>
    <property type="evidence" value="ECO:0007669"/>
    <property type="project" value="UniProtKB-SubCell"/>
</dbReference>
<keyword evidence="6 8" id="KW-1133">Transmembrane helix</keyword>
<evidence type="ECO:0000256" key="5">
    <source>
        <dbReference type="ARBA" id="ARBA00022970"/>
    </source>
</evidence>
<keyword evidence="5" id="KW-0029">Amino-acid transport</keyword>
<reference evidence="9" key="1">
    <citation type="journal article" date="2014" name="Front. Microbiol.">
        <title>High frequency of phylogenetically diverse reductive dehalogenase-homologous genes in deep subseafloor sedimentary metagenomes.</title>
        <authorList>
            <person name="Kawai M."/>
            <person name="Futagami T."/>
            <person name="Toyoda A."/>
            <person name="Takaki Y."/>
            <person name="Nishi S."/>
            <person name="Hori S."/>
            <person name="Arai W."/>
            <person name="Tsubouchi T."/>
            <person name="Morono Y."/>
            <person name="Uchiyama I."/>
            <person name="Ito T."/>
            <person name="Fujiyama A."/>
            <person name="Inagaki F."/>
            <person name="Takami H."/>
        </authorList>
    </citation>
    <scope>NUCLEOTIDE SEQUENCE</scope>
    <source>
        <strain evidence="9">Expedition CK06-06</strain>
    </source>
</reference>
<dbReference type="GO" id="GO:0015818">
    <property type="term" value="P:isoleucine transport"/>
    <property type="evidence" value="ECO:0007669"/>
    <property type="project" value="TreeGrafter"/>
</dbReference>
<dbReference type="GO" id="GO:0005304">
    <property type="term" value="F:L-valine transmembrane transporter activity"/>
    <property type="evidence" value="ECO:0007669"/>
    <property type="project" value="TreeGrafter"/>
</dbReference>
<feature type="transmembrane region" description="Helical" evidence="8">
    <location>
        <begin position="121"/>
        <end position="138"/>
    </location>
</feature>
<dbReference type="PANTHER" id="PTHR30588:SF0">
    <property type="entry name" value="BRANCHED-CHAIN AMINO ACID PERMEASE BRNQ"/>
    <property type="match status" value="1"/>
</dbReference>
<comment type="subcellular location">
    <subcellularLocation>
        <location evidence="1">Cell membrane</location>
        <topology evidence="1">Multi-pass membrane protein</topology>
    </subcellularLocation>
</comment>
<comment type="caution">
    <text evidence="9">The sequence shown here is derived from an EMBL/GenBank/DDBJ whole genome shotgun (WGS) entry which is preliminary data.</text>
</comment>
<organism evidence="9">
    <name type="scientific">marine sediment metagenome</name>
    <dbReference type="NCBI Taxonomy" id="412755"/>
    <lineage>
        <taxon>unclassified sequences</taxon>
        <taxon>metagenomes</taxon>
        <taxon>ecological metagenomes</taxon>
    </lineage>
</organism>
<keyword evidence="4 8" id="KW-0812">Transmembrane</keyword>
<dbReference type="InterPro" id="IPR004685">
    <property type="entry name" value="Brnchd-chn_aa_trnsp_Livcs"/>
</dbReference>
<feature type="transmembrane region" description="Helical" evidence="8">
    <location>
        <begin position="83"/>
        <end position="101"/>
    </location>
</feature>
<dbReference type="AlphaFoldDB" id="X0ZGV1"/>
<evidence type="ECO:0000256" key="1">
    <source>
        <dbReference type="ARBA" id="ARBA00004651"/>
    </source>
</evidence>
<proteinExistence type="predicted"/>
<keyword evidence="2" id="KW-0813">Transport</keyword>
<dbReference type="GO" id="GO:0015190">
    <property type="term" value="F:L-leucine transmembrane transporter activity"/>
    <property type="evidence" value="ECO:0007669"/>
    <property type="project" value="TreeGrafter"/>
</dbReference>
<evidence type="ECO:0000256" key="7">
    <source>
        <dbReference type="ARBA" id="ARBA00023136"/>
    </source>
</evidence>
<accession>X0ZGV1</accession>
<feature type="transmembrane region" description="Helical" evidence="8">
    <location>
        <begin position="150"/>
        <end position="168"/>
    </location>
</feature>
<evidence type="ECO:0000256" key="4">
    <source>
        <dbReference type="ARBA" id="ARBA00022692"/>
    </source>
</evidence>